<dbReference type="AlphaFoldDB" id="A0ABD0YBL7"/>
<protein>
    <submittedName>
        <fullName evidence="2">Uncharacterized protein</fullName>
    </submittedName>
</protein>
<dbReference type="EMBL" id="JBFDAA010000010">
    <property type="protein sequence ID" value="KAL1124720.1"/>
    <property type="molecule type" value="Genomic_DNA"/>
</dbReference>
<comment type="caution">
    <text evidence="2">The sequence shown here is derived from an EMBL/GenBank/DDBJ whole genome shotgun (WGS) entry which is preliminary data.</text>
</comment>
<feature type="transmembrane region" description="Helical" evidence="1">
    <location>
        <begin position="31"/>
        <end position="49"/>
    </location>
</feature>
<keyword evidence="3" id="KW-1185">Reference proteome</keyword>
<gene>
    <name evidence="2" type="ORF">AAG570_001343</name>
</gene>
<keyword evidence="1" id="KW-1133">Transmembrane helix</keyword>
<keyword evidence="1" id="KW-0472">Membrane</keyword>
<proteinExistence type="predicted"/>
<evidence type="ECO:0000313" key="3">
    <source>
        <dbReference type="Proteomes" id="UP001558652"/>
    </source>
</evidence>
<feature type="transmembrane region" description="Helical" evidence="1">
    <location>
        <begin position="89"/>
        <end position="107"/>
    </location>
</feature>
<reference evidence="2 3" key="1">
    <citation type="submission" date="2024-07" db="EMBL/GenBank/DDBJ databases">
        <title>Chromosome-level genome assembly of the water stick insect Ranatra chinensis (Heteroptera: Nepidae).</title>
        <authorList>
            <person name="Liu X."/>
        </authorList>
    </citation>
    <scope>NUCLEOTIDE SEQUENCE [LARGE SCALE GENOMIC DNA]</scope>
    <source>
        <strain evidence="2">Cailab_2021Rc</strain>
        <tissue evidence="2">Muscle</tissue>
    </source>
</reference>
<name>A0ABD0YBL7_9HEMI</name>
<dbReference type="Proteomes" id="UP001558652">
    <property type="component" value="Unassembled WGS sequence"/>
</dbReference>
<feature type="transmembrane region" description="Helical" evidence="1">
    <location>
        <begin position="168"/>
        <end position="185"/>
    </location>
</feature>
<organism evidence="2 3">
    <name type="scientific">Ranatra chinensis</name>
    <dbReference type="NCBI Taxonomy" id="642074"/>
    <lineage>
        <taxon>Eukaryota</taxon>
        <taxon>Metazoa</taxon>
        <taxon>Ecdysozoa</taxon>
        <taxon>Arthropoda</taxon>
        <taxon>Hexapoda</taxon>
        <taxon>Insecta</taxon>
        <taxon>Pterygota</taxon>
        <taxon>Neoptera</taxon>
        <taxon>Paraneoptera</taxon>
        <taxon>Hemiptera</taxon>
        <taxon>Heteroptera</taxon>
        <taxon>Panheteroptera</taxon>
        <taxon>Nepomorpha</taxon>
        <taxon>Nepidae</taxon>
        <taxon>Ranatrinae</taxon>
        <taxon>Ranatra</taxon>
    </lineage>
</organism>
<keyword evidence="1" id="KW-0812">Transmembrane</keyword>
<accession>A0ABD0YBL7</accession>
<feature type="transmembrane region" description="Helical" evidence="1">
    <location>
        <begin position="114"/>
        <end position="131"/>
    </location>
</feature>
<evidence type="ECO:0000256" key="1">
    <source>
        <dbReference type="SAM" id="Phobius"/>
    </source>
</evidence>
<feature type="transmembrane region" description="Helical" evidence="1">
    <location>
        <begin position="137"/>
        <end position="156"/>
    </location>
</feature>
<evidence type="ECO:0000313" key="2">
    <source>
        <dbReference type="EMBL" id="KAL1124720.1"/>
    </source>
</evidence>
<sequence>MPISKSTALAHVVLSLSSVWAILNTAHLPYAVVGFSLYFINGILGTFAYGLPDCSLQLYRFYSQLLLWSLSLGLPLFVSQLYVNIGFSHSLALVHFILPVAYIFSGLHSKRFNVFLLETIQILYLAFLLYISLMNGYYYGLSTTVSFAIAFYIIGTTGTVKSTPSRDLFNYALSFSIYFLIQTFNGN</sequence>
<feature type="transmembrane region" description="Helical" evidence="1">
    <location>
        <begin position="61"/>
        <end position="83"/>
    </location>
</feature>